<dbReference type="SUPFAM" id="SSF48350">
    <property type="entry name" value="GTPase activation domain, GAP"/>
    <property type="match status" value="1"/>
</dbReference>
<dbReference type="AlphaFoldDB" id="A0AAV8VUF9"/>
<dbReference type="Proteomes" id="UP001159042">
    <property type="component" value="Unassembled WGS sequence"/>
</dbReference>
<comment type="caution">
    <text evidence="2">The sequence shown here is derived from an EMBL/GenBank/DDBJ whole genome shotgun (WGS) entry which is preliminary data.</text>
</comment>
<dbReference type="GO" id="GO:0007165">
    <property type="term" value="P:signal transduction"/>
    <property type="evidence" value="ECO:0007669"/>
    <property type="project" value="InterPro"/>
</dbReference>
<feature type="domain" description="Rho-GAP" evidence="1">
    <location>
        <begin position="10"/>
        <end position="211"/>
    </location>
</feature>
<proteinExistence type="predicted"/>
<gene>
    <name evidence="2" type="ORF">NQ315_010766</name>
</gene>
<evidence type="ECO:0000259" key="1">
    <source>
        <dbReference type="PROSITE" id="PS50238"/>
    </source>
</evidence>
<dbReference type="EMBL" id="JANEYG010000030">
    <property type="protein sequence ID" value="KAJ8917853.1"/>
    <property type="molecule type" value="Genomic_DNA"/>
</dbReference>
<sequence>MTHLNEAKLISLEKPIRFLLRVPWCGKTDIITDASLEAVRELVTALRNNVQLLGQGWVFRVGVAVHQGVVQEILSAIHKGQTRTIRSMLDAGWRLESAQALYIFLSNLGKPLVPDSIQALVLQNDDNIPVDVVATDVLGLIQQELPEKHLQLITILLNLLDTVIKFSPADELRGNTLPISMLPLFFNIQSQHMQEWRRIVTIFVELIRKAGERLEGAACIRENVRLNVNALTVTLNQIVEEYTQIRGNRVMRRYLAPIGKYKIKCYNM</sequence>
<dbReference type="Pfam" id="PF00620">
    <property type="entry name" value="RhoGAP"/>
    <property type="match status" value="1"/>
</dbReference>
<evidence type="ECO:0000313" key="3">
    <source>
        <dbReference type="Proteomes" id="UP001159042"/>
    </source>
</evidence>
<dbReference type="Gene3D" id="1.10.555.10">
    <property type="entry name" value="Rho GTPase activation protein"/>
    <property type="match status" value="1"/>
</dbReference>
<reference evidence="2 3" key="1">
    <citation type="journal article" date="2023" name="Insect Mol. Biol.">
        <title>Genome sequencing provides insights into the evolution of gene families encoding plant cell wall-degrading enzymes in longhorned beetles.</title>
        <authorList>
            <person name="Shin N.R."/>
            <person name="Okamura Y."/>
            <person name="Kirsch R."/>
            <person name="Pauchet Y."/>
        </authorList>
    </citation>
    <scope>NUCLEOTIDE SEQUENCE [LARGE SCALE GENOMIC DNA]</scope>
    <source>
        <strain evidence="2">EAD_L_NR</strain>
    </source>
</reference>
<organism evidence="2 3">
    <name type="scientific">Exocentrus adspersus</name>
    <dbReference type="NCBI Taxonomy" id="1586481"/>
    <lineage>
        <taxon>Eukaryota</taxon>
        <taxon>Metazoa</taxon>
        <taxon>Ecdysozoa</taxon>
        <taxon>Arthropoda</taxon>
        <taxon>Hexapoda</taxon>
        <taxon>Insecta</taxon>
        <taxon>Pterygota</taxon>
        <taxon>Neoptera</taxon>
        <taxon>Endopterygota</taxon>
        <taxon>Coleoptera</taxon>
        <taxon>Polyphaga</taxon>
        <taxon>Cucujiformia</taxon>
        <taxon>Chrysomeloidea</taxon>
        <taxon>Cerambycidae</taxon>
        <taxon>Lamiinae</taxon>
        <taxon>Acanthocinini</taxon>
        <taxon>Exocentrus</taxon>
    </lineage>
</organism>
<name>A0AAV8VUF9_9CUCU</name>
<evidence type="ECO:0000313" key="2">
    <source>
        <dbReference type="EMBL" id="KAJ8917853.1"/>
    </source>
</evidence>
<dbReference type="InterPro" id="IPR008936">
    <property type="entry name" value="Rho_GTPase_activation_prot"/>
</dbReference>
<protein>
    <recommendedName>
        <fullName evidence="1">Rho-GAP domain-containing protein</fullName>
    </recommendedName>
</protein>
<keyword evidence="3" id="KW-1185">Reference proteome</keyword>
<dbReference type="InterPro" id="IPR000198">
    <property type="entry name" value="RhoGAP_dom"/>
</dbReference>
<dbReference type="PROSITE" id="PS50238">
    <property type="entry name" value="RHOGAP"/>
    <property type="match status" value="1"/>
</dbReference>
<accession>A0AAV8VUF9</accession>